<dbReference type="SMART" id="SM00382">
    <property type="entry name" value="AAA"/>
    <property type="match status" value="1"/>
</dbReference>
<dbReference type="Proteomes" id="UP000016933">
    <property type="component" value="Unassembled WGS sequence"/>
</dbReference>
<organism evidence="3 4">
    <name type="scientific">Dothistroma septosporum (strain NZE10 / CBS 128990)</name>
    <name type="common">Red band needle blight fungus</name>
    <name type="synonym">Mycosphaerella pini</name>
    <dbReference type="NCBI Taxonomy" id="675120"/>
    <lineage>
        <taxon>Eukaryota</taxon>
        <taxon>Fungi</taxon>
        <taxon>Dikarya</taxon>
        <taxon>Ascomycota</taxon>
        <taxon>Pezizomycotina</taxon>
        <taxon>Dothideomycetes</taxon>
        <taxon>Dothideomycetidae</taxon>
        <taxon>Mycosphaerellales</taxon>
        <taxon>Mycosphaerellaceae</taxon>
        <taxon>Dothistroma</taxon>
    </lineage>
</organism>
<dbReference type="OMA" id="HYISSAE"/>
<dbReference type="OrthoDB" id="10251412at2759"/>
<dbReference type="Gene3D" id="3.40.50.300">
    <property type="entry name" value="P-loop containing nucleotide triphosphate hydrolases"/>
    <property type="match status" value="1"/>
</dbReference>
<feature type="non-terminal residue" evidence="3">
    <location>
        <position position="192"/>
    </location>
</feature>
<dbReference type="AlphaFoldDB" id="N1PEE9"/>
<gene>
    <name evidence="3" type="ORF">DOTSEDRAFT_115668</name>
</gene>
<dbReference type="InterPro" id="IPR003959">
    <property type="entry name" value="ATPase_AAA_core"/>
</dbReference>
<accession>N1PEE9</accession>
<proteinExistence type="inferred from homology"/>
<dbReference type="InterPro" id="IPR050747">
    <property type="entry name" value="Mitochondrial_chaperone_BCS1"/>
</dbReference>
<reference evidence="4" key="1">
    <citation type="journal article" date="2012" name="PLoS Genet.">
        <title>The genomes of the fungal plant pathogens Cladosporium fulvum and Dothistroma septosporum reveal adaptation to different hosts and lifestyles but also signatures of common ancestry.</title>
        <authorList>
            <person name="de Wit P.J.G.M."/>
            <person name="van der Burgt A."/>
            <person name="Oekmen B."/>
            <person name="Stergiopoulos I."/>
            <person name="Abd-Elsalam K.A."/>
            <person name="Aerts A.L."/>
            <person name="Bahkali A.H."/>
            <person name="Beenen H.G."/>
            <person name="Chettri P."/>
            <person name="Cox M.P."/>
            <person name="Datema E."/>
            <person name="de Vries R.P."/>
            <person name="Dhillon B."/>
            <person name="Ganley A.R."/>
            <person name="Griffiths S.A."/>
            <person name="Guo Y."/>
            <person name="Hamelin R.C."/>
            <person name="Henrissat B."/>
            <person name="Kabir M.S."/>
            <person name="Jashni M.K."/>
            <person name="Kema G."/>
            <person name="Klaubauf S."/>
            <person name="Lapidus A."/>
            <person name="Levasseur A."/>
            <person name="Lindquist E."/>
            <person name="Mehrabi R."/>
            <person name="Ohm R.A."/>
            <person name="Owen T.J."/>
            <person name="Salamov A."/>
            <person name="Schwelm A."/>
            <person name="Schijlen E."/>
            <person name="Sun H."/>
            <person name="van den Burg H.A."/>
            <person name="van Ham R.C.H.J."/>
            <person name="Zhang S."/>
            <person name="Goodwin S.B."/>
            <person name="Grigoriev I.V."/>
            <person name="Collemare J."/>
            <person name="Bradshaw R.E."/>
        </authorList>
    </citation>
    <scope>NUCLEOTIDE SEQUENCE [LARGE SCALE GENOMIC DNA]</scope>
    <source>
        <strain evidence="4">NZE10 / CBS 128990</strain>
    </source>
</reference>
<evidence type="ECO:0000313" key="3">
    <source>
        <dbReference type="EMBL" id="EME40494.1"/>
    </source>
</evidence>
<dbReference type="eggNOG" id="KOG0743">
    <property type="taxonomic scope" value="Eukaryota"/>
</dbReference>
<dbReference type="SUPFAM" id="SSF52540">
    <property type="entry name" value="P-loop containing nucleoside triphosphate hydrolases"/>
    <property type="match status" value="1"/>
</dbReference>
<dbReference type="HOGENOM" id="CLU_010189_7_0_1"/>
<dbReference type="GO" id="GO:0005524">
    <property type="term" value="F:ATP binding"/>
    <property type="evidence" value="ECO:0007669"/>
    <property type="project" value="InterPro"/>
</dbReference>
<evidence type="ECO:0000259" key="2">
    <source>
        <dbReference type="SMART" id="SM00382"/>
    </source>
</evidence>
<name>N1PEE9_DOTSN</name>
<dbReference type="EMBL" id="KB446543">
    <property type="protein sequence ID" value="EME40494.1"/>
    <property type="molecule type" value="Genomic_DNA"/>
</dbReference>
<protein>
    <recommendedName>
        <fullName evidence="2">AAA+ ATPase domain-containing protein</fullName>
    </recommendedName>
</protein>
<evidence type="ECO:0000313" key="4">
    <source>
        <dbReference type="Proteomes" id="UP000016933"/>
    </source>
</evidence>
<dbReference type="Pfam" id="PF00004">
    <property type="entry name" value="AAA"/>
    <property type="match status" value="1"/>
</dbReference>
<dbReference type="InterPro" id="IPR027417">
    <property type="entry name" value="P-loop_NTPase"/>
</dbReference>
<comment type="similarity">
    <text evidence="1">Belongs to the AAA ATPase family. BCS1 subfamily.</text>
</comment>
<dbReference type="STRING" id="675120.N1PEE9"/>
<feature type="domain" description="AAA+ ATPase" evidence="2">
    <location>
        <begin position="42"/>
        <end position="184"/>
    </location>
</feature>
<dbReference type="PANTHER" id="PTHR23070">
    <property type="entry name" value="BCS1 AAA-TYPE ATPASE"/>
    <property type="match status" value="1"/>
</dbReference>
<dbReference type="InterPro" id="IPR003593">
    <property type="entry name" value="AAA+_ATPase"/>
</dbReference>
<sequence>KPSRRMDLVVMQRKVKESLIKGVTAYIVERSNKRYVSLGIPHRRGYLLCGPPDCGKSSVINAIAGDFNLSVFSICLSSSELTDDLLKGLVRSLPECALVLLEAVDASGLESRTISSNNSKHNTKSSQSRAKTGITLFGLLNCIDGANAVEHRTLCMTTSTSNTLDPALVHSGRIDMKVLFANANHDVMRQPF</sequence>
<keyword evidence="4" id="KW-1185">Reference proteome</keyword>
<reference evidence="3 4" key="2">
    <citation type="journal article" date="2012" name="PLoS Pathog.">
        <title>Diverse lifestyles and strategies of plant pathogenesis encoded in the genomes of eighteen Dothideomycetes fungi.</title>
        <authorList>
            <person name="Ohm R.A."/>
            <person name="Feau N."/>
            <person name="Henrissat B."/>
            <person name="Schoch C.L."/>
            <person name="Horwitz B.A."/>
            <person name="Barry K.W."/>
            <person name="Condon B.J."/>
            <person name="Copeland A.C."/>
            <person name="Dhillon B."/>
            <person name="Glaser F."/>
            <person name="Hesse C.N."/>
            <person name="Kosti I."/>
            <person name="LaButti K."/>
            <person name="Lindquist E.A."/>
            <person name="Lucas S."/>
            <person name="Salamov A.A."/>
            <person name="Bradshaw R.E."/>
            <person name="Ciuffetti L."/>
            <person name="Hamelin R.C."/>
            <person name="Kema G.H.J."/>
            <person name="Lawrence C."/>
            <person name="Scott J.A."/>
            <person name="Spatafora J.W."/>
            <person name="Turgeon B.G."/>
            <person name="de Wit P.J.G.M."/>
            <person name="Zhong S."/>
            <person name="Goodwin S.B."/>
            <person name="Grigoriev I.V."/>
        </authorList>
    </citation>
    <scope>NUCLEOTIDE SEQUENCE [LARGE SCALE GENOMIC DNA]</scope>
    <source>
        <strain evidence="4">NZE10 / CBS 128990</strain>
    </source>
</reference>
<feature type="non-terminal residue" evidence="3">
    <location>
        <position position="1"/>
    </location>
</feature>
<evidence type="ECO:0000256" key="1">
    <source>
        <dbReference type="ARBA" id="ARBA00007448"/>
    </source>
</evidence>
<dbReference type="GO" id="GO:0016887">
    <property type="term" value="F:ATP hydrolysis activity"/>
    <property type="evidence" value="ECO:0007669"/>
    <property type="project" value="InterPro"/>
</dbReference>